<keyword evidence="1" id="KW-1133">Transmembrane helix</keyword>
<organism evidence="2">
    <name type="scientific">bioreactor metagenome</name>
    <dbReference type="NCBI Taxonomy" id="1076179"/>
    <lineage>
        <taxon>unclassified sequences</taxon>
        <taxon>metagenomes</taxon>
        <taxon>ecological metagenomes</taxon>
    </lineage>
</organism>
<dbReference type="EMBL" id="VSSQ01021535">
    <property type="protein sequence ID" value="MPM67178.1"/>
    <property type="molecule type" value="Genomic_DNA"/>
</dbReference>
<accession>A0A645BPX8</accession>
<dbReference type="AlphaFoldDB" id="A0A645BPX8"/>
<keyword evidence="1" id="KW-0812">Transmembrane</keyword>
<feature type="transmembrane region" description="Helical" evidence="1">
    <location>
        <begin position="97"/>
        <end position="116"/>
    </location>
</feature>
<evidence type="ECO:0000256" key="1">
    <source>
        <dbReference type="SAM" id="Phobius"/>
    </source>
</evidence>
<comment type="caution">
    <text evidence="2">The sequence shown here is derived from an EMBL/GenBank/DDBJ whole genome shotgun (WGS) entry which is preliminary data.</text>
</comment>
<evidence type="ECO:0000313" key="2">
    <source>
        <dbReference type="EMBL" id="MPM67178.1"/>
    </source>
</evidence>
<sequence>MASMSPVITKVSGFPFLIEKFTVVSNVFGKQFSNIQANFSSLILDLTLVMVVSTALETNFLSETGGRRDTYLPAWPEVVIFPFAQEGFTAKAVSPRALFLIKFLLEVIFIHLILVMSPSPAKSSIIQALSSNHL</sequence>
<name>A0A645BPX8_9ZZZZ</name>
<keyword evidence="1" id="KW-0472">Membrane</keyword>
<gene>
    <name evidence="2" type="ORF">SDC9_114095</name>
</gene>
<protein>
    <submittedName>
        <fullName evidence="2">Uncharacterized protein</fullName>
    </submittedName>
</protein>
<reference evidence="2" key="1">
    <citation type="submission" date="2019-08" db="EMBL/GenBank/DDBJ databases">
        <authorList>
            <person name="Kucharzyk K."/>
            <person name="Murdoch R.W."/>
            <person name="Higgins S."/>
            <person name="Loffler F."/>
        </authorList>
    </citation>
    <scope>NUCLEOTIDE SEQUENCE</scope>
</reference>
<proteinExistence type="predicted"/>